<evidence type="ECO:0000313" key="3">
    <source>
        <dbReference type="Proteomes" id="UP000650467"/>
    </source>
</evidence>
<reference evidence="2" key="1">
    <citation type="journal article" date="2020" name="bioRxiv">
        <title>Comparative genomics of Chlamydomonas.</title>
        <authorList>
            <person name="Craig R.J."/>
            <person name="Hasan A.R."/>
            <person name="Ness R.W."/>
            <person name="Keightley P.D."/>
        </authorList>
    </citation>
    <scope>NUCLEOTIDE SEQUENCE</scope>
    <source>
        <strain evidence="2">SAG 7.73</strain>
    </source>
</reference>
<keyword evidence="3" id="KW-1185">Reference proteome</keyword>
<dbReference type="EMBL" id="JAEHOC010000017">
    <property type="protein sequence ID" value="KAG2434178.1"/>
    <property type="molecule type" value="Genomic_DNA"/>
</dbReference>
<protein>
    <submittedName>
        <fullName evidence="2">Uncharacterized protein</fullName>
    </submittedName>
</protein>
<comment type="caution">
    <text evidence="2">The sequence shown here is derived from an EMBL/GenBank/DDBJ whole genome shotgun (WGS) entry which is preliminary data.</text>
</comment>
<dbReference type="OrthoDB" id="546544at2759"/>
<evidence type="ECO:0000313" key="2">
    <source>
        <dbReference type="EMBL" id="KAG2434178.1"/>
    </source>
</evidence>
<accession>A0A835T1K3</accession>
<evidence type="ECO:0000256" key="1">
    <source>
        <dbReference type="SAM" id="MobiDB-lite"/>
    </source>
</evidence>
<feature type="region of interest" description="Disordered" evidence="1">
    <location>
        <begin position="163"/>
        <end position="192"/>
    </location>
</feature>
<sequence>MSGDAIQSALTSTVRSFGVEGVTVAVADTQCTKGAELAFNVQLHCASADPELAAAVAQTLTGPAGVAAALAQLKRTTVGIFGEAGSVLLTQLKLEAVAVGSGSPSGSSASSAGAGGAALAAVASGGARDVGSGNVGSTSNAAAQSASVADVVSVAGSGSGGMAGTAGATEQAAQQTEAANSGQGGAAAVAAG</sequence>
<feature type="compositionally biased region" description="Low complexity" evidence="1">
    <location>
        <begin position="165"/>
        <end position="192"/>
    </location>
</feature>
<gene>
    <name evidence="2" type="ORF">HXX76_007905</name>
</gene>
<organism evidence="2 3">
    <name type="scientific">Chlamydomonas incerta</name>
    <dbReference type="NCBI Taxonomy" id="51695"/>
    <lineage>
        <taxon>Eukaryota</taxon>
        <taxon>Viridiplantae</taxon>
        <taxon>Chlorophyta</taxon>
        <taxon>core chlorophytes</taxon>
        <taxon>Chlorophyceae</taxon>
        <taxon>CS clade</taxon>
        <taxon>Chlamydomonadales</taxon>
        <taxon>Chlamydomonadaceae</taxon>
        <taxon>Chlamydomonas</taxon>
    </lineage>
</organism>
<name>A0A835T1K3_CHLIN</name>
<proteinExistence type="predicted"/>
<dbReference type="Proteomes" id="UP000650467">
    <property type="component" value="Unassembled WGS sequence"/>
</dbReference>
<dbReference type="AlphaFoldDB" id="A0A835T1K3"/>